<feature type="signal peptide" evidence="2">
    <location>
        <begin position="1"/>
        <end position="17"/>
    </location>
</feature>
<dbReference type="AlphaFoldDB" id="A0A9D7JYU6"/>
<evidence type="ECO:0000256" key="1">
    <source>
        <dbReference type="SAM" id="MobiDB-lite"/>
    </source>
</evidence>
<keyword evidence="2" id="KW-0732">Signal</keyword>
<dbReference type="Pfam" id="PF11306">
    <property type="entry name" value="DUF3108"/>
    <property type="match status" value="1"/>
</dbReference>
<accession>A0A9D7JYU6</accession>
<feature type="compositionally biased region" description="Low complexity" evidence="1">
    <location>
        <begin position="84"/>
        <end position="110"/>
    </location>
</feature>
<dbReference type="InterPro" id="IPR021457">
    <property type="entry name" value="DUF3108"/>
</dbReference>
<comment type="caution">
    <text evidence="3">The sequence shown here is derived from an EMBL/GenBank/DDBJ whole genome shotgun (WGS) entry which is preliminary data.</text>
</comment>
<gene>
    <name evidence="3" type="ORF">IPL58_03120</name>
</gene>
<organism evidence="3 4">
    <name type="scientific">Candidatus Proximibacter danicus</name>
    <dbReference type="NCBI Taxonomy" id="2954365"/>
    <lineage>
        <taxon>Bacteria</taxon>
        <taxon>Pseudomonadati</taxon>
        <taxon>Pseudomonadota</taxon>
        <taxon>Betaproteobacteria</taxon>
        <taxon>Candidatus Proximibacter</taxon>
    </lineage>
</organism>
<evidence type="ECO:0000313" key="3">
    <source>
        <dbReference type="EMBL" id="MBK8523188.1"/>
    </source>
</evidence>
<proteinExistence type="predicted"/>
<dbReference type="EMBL" id="JADJUC010000002">
    <property type="protein sequence ID" value="MBK8523188.1"/>
    <property type="molecule type" value="Genomic_DNA"/>
</dbReference>
<dbReference type="Proteomes" id="UP000886689">
    <property type="component" value="Unassembled WGS sequence"/>
</dbReference>
<feature type="chain" id="PRO_5039478781" evidence="2">
    <location>
        <begin position="18"/>
        <end position="317"/>
    </location>
</feature>
<evidence type="ECO:0000256" key="2">
    <source>
        <dbReference type="SAM" id="SignalP"/>
    </source>
</evidence>
<protein>
    <submittedName>
        <fullName evidence="3">DUF3108 domain-containing protein</fullName>
    </submittedName>
</protein>
<reference evidence="3" key="1">
    <citation type="submission" date="2020-10" db="EMBL/GenBank/DDBJ databases">
        <title>Connecting structure to function with the recovery of over 1000 high-quality activated sludge metagenome-assembled genomes encoding full-length rRNA genes using long-read sequencing.</title>
        <authorList>
            <person name="Singleton C.M."/>
            <person name="Petriglieri F."/>
            <person name="Kristensen J.M."/>
            <person name="Kirkegaard R.H."/>
            <person name="Michaelsen T.Y."/>
            <person name="Andersen M.H."/>
            <person name="Karst S.M."/>
            <person name="Dueholm M.S."/>
            <person name="Nielsen P.H."/>
            <person name="Albertsen M."/>
        </authorList>
    </citation>
    <scope>NUCLEOTIDE SEQUENCE</scope>
    <source>
        <strain evidence="3">Hirt_18-Q3-R61-65_BATAC.395</strain>
    </source>
</reference>
<sequence>MPFALIAAVLASLGAHAVALFVPEFELSPPPEPVLLQAEIVLKPRAIPEVRPVVPPPAKKQPEPRARPVAQAEKVKPAEPTPEPVVETVPETSAASASSVEETPPAAPAELALPPRGEVVFTVLRGDPAAIIGRATQSWELGDGTYRIVNVMETVGLAAVLRPLRLETESRGRIIATGLEPAAYTSVRQDKGKEKREHVEFDWAAAVARFSNGTVSPLPTGSQDLLSFNFQLGWLSKTGDMSIATAKKLARYRLELVGEELLETQVGFLRTLHFRAPGETTTEVWLAPDHHLLPVKIRHIDKKGESYDQLAEEIRIN</sequence>
<feature type="region of interest" description="Disordered" evidence="1">
    <location>
        <begin position="51"/>
        <end position="110"/>
    </location>
</feature>
<name>A0A9D7JYU6_9PROT</name>
<evidence type="ECO:0000313" key="4">
    <source>
        <dbReference type="Proteomes" id="UP000886689"/>
    </source>
</evidence>